<proteinExistence type="predicted"/>
<organism evidence="2">
    <name type="scientific">Rhizophora mucronata</name>
    <name type="common">Asiatic mangrove</name>
    <dbReference type="NCBI Taxonomy" id="61149"/>
    <lineage>
        <taxon>Eukaryota</taxon>
        <taxon>Viridiplantae</taxon>
        <taxon>Streptophyta</taxon>
        <taxon>Embryophyta</taxon>
        <taxon>Tracheophyta</taxon>
        <taxon>Spermatophyta</taxon>
        <taxon>Magnoliopsida</taxon>
        <taxon>eudicotyledons</taxon>
        <taxon>Gunneridae</taxon>
        <taxon>Pentapetalae</taxon>
        <taxon>rosids</taxon>
        <taxon>fabids</taxon>
        <taxon>Malpighiales</taxon>
        <taxon>Rhizophoraceae</taxon>
        <taxon>Rhizophora</taxon>
    </lineage>
</organism>
<evidence type="ECO:0000313" key="2">
    <source>
        <dbReference type="EMBL" id="MBW88526.1"/>
    </source>
</evidence>
<feature type="region of interest" description="Disordered" evidence="1">
    <location>
        <begin position="1"/>
        <end position="22"/>
    </location>
</feature>
<dbReference type="EMBL" id="GGEC01008043">
    <property type="protein sequence ID" value="MBW88526.1"/>
    <property type="molecule type" value="Transcribed_RNA"/>
</dbReference>
<evidence type="ECO:0000256" key="1">
    <source>
        <dbReference type="SAM" id="MobiDB-lite"/>
    </source>
</evidence>
<sequence length="41" mass="4752">MNKKYGSLTPGNSKKIAKKKGKRGLDTETHITKYLNFLFFF</sequence>
<accession>A0A2P2J4W7</accession>
<dbReference type="AlphaFoldDB" id="A0A2P2J4W7"/>
<name>A0A2P2J4W7_RHIMU</name>
<reference evidence="2" key="1">
    <citation type="submission" date="2018-02" db="EMBL/GenBank/DDBJ databases">
        <title>Rhizophora mucronata_Transcriptome.</title>
        <authorList>
            <person name="Meera S.P."/>
            <person name="Sreeshan A."/>
            <person name="Augustine A."/>
        </authorList>
    </citation>
    <scope>NUCLEOTIDE SEQUENCE</scope>
    <source>
        <tissue evidence="2">Leaf</tissue>
    </source>
</reference>
<protein>
    <submittedName>
        <fullName evidence="2">Uncharacterized protein</fullName>
    </submittedName>
</protein>